<dbReference type="PROSITE" id="PS50925">
    <property type="entry name" value="BLUF"/>
    <property type="match status" value="1"/>
</dbReference>
<dbReference type="SMART" id="SM01034">
    <property type="entry name" value="BLUF"/>
    <property type="match status" value="1"/>
</dbReference>
<evidence type="ECO:0000313" key="3">
    <source>
        <dbReference type="Proteomes" id="UP001385892"/>
    </source>
</evidence>
<accession>A0ABU8WUQ9</accession>
<dbReference type="Gene3D" id="3.30.70.100">
    <property type="match status" value="1"/>
</dbReference>
<name>A0ABU8WUQ9_9BURK</name>
<keyword evidence="3" id="KW-1185">Reference proteome</keyword>
<reference evidence="2 3" key="1">
    <citation type="submission" date="2024-03" db="EMBL/GenBank/DDBJ databases">
        <title>Novel species of the genus Variovorax.</title>
        <authorList>
            <person name="Liu Q."/>
            <person name="Xin Y.-H."/>
        </authorList>
    </citation>
    <scope>NUCLEOTIDE SEQUENCE [LARGE SCALE GENOMIC DNA]</scope>
    <source>
        <strain evidence="2 3">KACC 18900</strain>
    </source>
</reference>
<dbReference type="Proteomes" id="UP001385892">
    <property type="component" value="Unassembled WGS sequence"/>
</dbReference>
<evidence type="ECO:0000313" key="2">
    <source>
        <dbReference type="EMBL" id="MEJ8851275.1"/>
    </source>
</evidence>
<organism evidence="2 3">
    <name type="scientific">Variovorax rhizosphaerae</name>
    <dbReference type="NCBI Taxonomy" id="1836200"/>
    <lineage>
        <taxon>Bacteria</taxon>
        <taxon>Pseudomonadati</taxon>
        <taxon>Pseudomonadota</taxon>
        <taxon>Betaproteobacteria</taxon>
        <taxon>Burkholderiales</taxon>
        <taxon>Comamonadaceae</taxon>
        <taxon>Variovorax</taxon>
    </lineage>
</organism>
<protein>
    <submittedName>
        <fullName evidence="2">BLUF domain-containing protein</fullName>
    </submittedName>
</protein>
<feature type="domain" description="BLUF" evidence="1">
    <location>
        <begin position="4"/>
        <end position="95"/>
    </location>
</feature>
<sequence length="141" mass="15815">MQALRAIVYVSTATQAMRLPQLEALLVEARRLNLQNDVTGMLLYSDGCFMQCFEGLEDAVHDTYARIRASRQHTRIVELLNEQVDARSFADWQMGFAQPEPADWMTLSHARWRSMASEALCSVANSPGLDLLRGVAARSGR</sequence>
<evidence type="ECO:0000259" key="1">
    <source>
        <dbReference type="PROSITE" id="PS50925"/>
    </source>
</evidence>
<dbReference type="Pfam" id="PF04940">
    <property type="entry name" value="BLUF"/>
    <property type="match status" value="1"/>
</dbReference>
<dbReference type="RefSeq" id="WP_340346845.1">
    <property type="nucleotide sequence ID" value="NZ_JBBKZT010000021.1"/>
</dbReference>
<proteinExistence type="predicted"/>
<gene>
    <name evidence="2" type="ORF">WKW82_31885</name>
</gene>
<dbReference type="InterPro" id="IPR036046">
    <property type="entry name" value="Acylphosphatase-like_dom_sf"/>
</dbReference>
<dbReference type="EMBL" id="JBBKZT010000021">
    <property type="protein sequence ID" value="MEJ8851275.1"/>
    <property type="molecule type" value="Genomic_DNA"/>
</dbReference>
<dbReference type="SUPFAM" id="SSF54975">
    <property type="entry name" value="Acylphosphatase/BLUF domain-like"/>
    <property type="match status" value="1"/>
</dbReference>
<dbReference type="InterPro" id="IPR007024">
    <property type="entry name" value="BLUF_domain"/>
</dbReference>
<comment type="caution">
    <text evidence="2">The sequence shown here is derived from an EMBL/GenBank/DDBJ whole genome shotgun (WGS) entry which is preliminary data.</text>
</comment>